<organism evidence="1">
    <name type="scientific">marine sediment metagenome</name>
    <dbReference type="NCBI Taxonomy" id="412755"/>
    <lineage>
        <taxon>unclassified sequences</taxon>
        <taxon>metagenomes</taxon>
        <taxon>ecological metagenomes</taxon>
    </lineage>
</organism>
<gene>
    <name evidence="1" type="ORF">S03H2_12928</name>
</gene>
<accession>X1GLD5</accession>
<reference evidence="1" key="1">
    <citation type="journal article" date="2014" name="Front. Microbiol.">
        <title>High frequency of phylogenetically diverse reductive dehalogenase-homologous genes in deep subseafloor sedimentary metagenomes.</title>
        <authorList>
            <person name="Kawai M."/>
            <person name="Futagami T."/>
            <person name="Toyoda A."/>
            <person name="Takaki Y."/>
            <person name="Nishi S."/>
            <person name="Hori S."/>
            <person name="Arai W."/>
            <person name="Tsubouchi T."/>
            <person name="Morono Y."/>
            <person name="Uchiyama I."/>
            <person name="Ito T."/>
            <person name="Fujiyama A."/>
            <person name="Inagaki F."/>
            <person name="Takami H."/>
        </authorList>
    </citation>
    <scope>NUCLEOTIDE SEQUENCE</scope>
    <source>
        <strain evidence="1">Expedition CK06-06</strain>
    </source>
</reference>
<evidence type="ECO:0000313" key="1">
    <source>
        <dbReference type="EMBL" id="GAH33823.1"/>
    </source>
</evidence>
<name>X1GLD5_9ZZZZ</name>
<dbReference type="EMBL" id="BARU01006569">
    <property type="protein sequence ID" value="GAH33823.1"/>
    <property type="molecule type" value="Genomic_DNA"/>
</dbReference>
<comment type="caution">
    <text evidence="1">The sequence shown here is derived from an EMBL/GenBank/DDBJ whole genome shotgun (WGS) entry which is preliminary data.</text>
</comment>
<dbReference type="AlphaFoldDB" id="X1GLD5"/>
<sequence length="254" mass="30019">MEDKEPPRLRLIDFCNIKEWDIETISGLYKSQLEQGSDSGPNDIISNCKTRHDKQHKYILVENEQAKTLQEHIPETFILPSQPEFQKLWDCLKKSQDEYRGFLDSCIKGDLDLSYLNKLIKDVRDPEPAFFPMYLASAKKEEMELLKWNPMFRIMNHGECIEDTIDIEIINTILAHQLMQQVGQKPIFSTVKRCLNPECHIYFIGRRPKTKFCSDKCRYDHDNSRKKETGYLKKYMSEHRSAGEYFPSPKRYKP</sequence>
<proteinExistence type="predicted"/>
<protein>
    <submittedName>
        <fullName evidence="1">Uncharacterized protein</fullName>
    </submittedName>
</protein>